<gene>
    <name evidence="2" type="ORF">UFOVP810_53</name>
</gene>
<protein>
    <submittedName>
        <fullName evidence="2">GNAT domain containing protein</fullName>
    </submittedName>
</protein>
<accession>A0A6J5P870</accession>
<evidence type="ECO:0000259" key="1">
    <source>
        <dbReference type="PROSITE" id="PS51186"/>
    </source>
</evidence>
<organism evidence="2">
    <name type="scientific">uncultured Caudovirales phage</name>
    <dbReference type="NCBI Taxonomy" id="2100421"/>
    <lineage>
        <taxon>Viruses</taxon>
        <taxon>Duplodnaviria</taxon>
        <taxon>Heunggongvirae</taxon>
        <taxon>Uroviricota</taxon>
        <taxon>Caudoviricetes</taxon>
        <taxon>Peduoviridae</taxon>
        <taxon>Maltschvirus</taxon>
        <taxon>Maltschvirus maltsch</taxon>
    </lineage>
</organism>
<feature type="domain" description="N-acetyltransferase" evidence="1">
    <location>
        <begin position="1"/>
        <end position="150"/>
    </location>
</feature>
<reference evidence="2" key="1">
    <citation type="submission" date="2020-04" db="EMBL/GenBank/DDBJ databases">
        <authorList>
            <person name="Chiriac C."/>
            <person name="Salcher M."/>
            <person name="Ghai R."/>
            <person name="Kavagutti S V."/>
        </authorList>
    </citation>
    <scope>NUCLEOTIDE SEQUENCE</scope>
</reference>
<dbReference type="PROSITE" id="PS51186">
    <property type="entry name" value="GNAT"/>
    <property type="match status" value="1"/>
</dbReference>
<evidence type="ECO:0000313" key="2">
    <source>
        <dbReference type="EMBL" id="CAB4163754.1"/>
    </source>
</evidence>
<dbReference type="GO" id="GO:0016747">
    <property type="term" value="F:acyltransferase activity, transferring groups other than amino-acyl groups"/>
    <property type="evidence" value="ECO:0007669"/>
    <property type="project" value="InterPro"/>
</dbReference>
<dbReference type="Pfam" id="PF00583">
    <property type="entry name" value="Acetyltransf_1"/>
    <property type="match status" value="1"/>
</dbReference>
<dbReference type="InterPro" id="IPR000182">
    <property type="entry name" value="GNAT_dom"/>
</dbReference>
<sequence>MKILEATDTKHAASVCALIQRMHTESKYAYLKYDPNKVQRLVNAAIHNQDSVVLVSVNDADEVVGFLALEQTQYLFNFDSYIVDLGFYVLPTYRTTTVPYRLMQAGEAWARLHGNALDLGVSAPEDTVKTAKMYGKLGYRHWGTIMRKDF</sequence>
<dbReference type="Gene3D" id="3.40.630.30">
    <property type="match status" value="1"/>
</dbReference>
<dbReference type="SUPFAM" id="SSF55729">
    <property type="entry name" value="Acyl-CoA N-acyltransferases (Nat)"/>
    <property type="match status" value="1"/>
</dbReference>
<proteinExistence type="predicted"/>
<name>A0A6J5P870_9CAUD</name>
<dbReference type="EMBL" id="LR796744">
    <property type="protein sequence ID" value="CAB4163754.1"/>
    <property type="molecule type" value="Genomic_DNA"/>
</dbReference>
<dbReference type="InterPro" id="IPR016181">
    <property type="entry name" value="Acyl_CoA_acyltransferase"/>
</dbReference>